<reference evidence="1" key="1">
    <citation type="submission" date="2014-11" db="EMBL/GenBank/DDBJ databases">
        <authorList>
            <person name="Amaro Gonzalez C."/>
        </authorList>
    </citation>
    <scope>NUCLEOTIDE SEQUENCE</scope>
</reference>
<dbReference type="EMBL" id="GBXM01018085">
    <property type="protein sequence ID" value="JAH90492.1"/>
    <property type="molecule type" value="Transcribed_RNA"/>
</dbReference>
<proteinExistence type="predicted"/>
<protein>
    <submittedName>
        <fullName evidence="1">Uncharacterized protein</fullName>
    </submittedName>
</protein>
<sequence length="60" mass="6827">MSLRVTSFMTISRSLGTTAAEYTDQRMVGFSWIKIALFCAKKNSHFLSVARLRTFCVSYP</sequence>
<reference evidence="1" key="2">
    <citation type="journal article" date="2015" name="Fish Shellfish Immunol.">
        <title>Early steps in the European eel (Anguilla anguilla)-Vibrio vulnificus interaction in the gills: Role of the RtxA13 toxin.</title>
        <authorList>
            <person name="Callol A."/>
            <person name="Pajuelo D."/>
            <person name="Ebbesson L."/>
            <person name="Teles M."/>
            <person name="MacKenzie S."/>
            <person name="Amaro C."/>
        </authorList>
    </citation>
    <scope>NUCLEOTIDE SEQUENCE</scope>
</reference>
<evidence type="ECO:0000313" key="1">
    <source>
        <dbReference type="EMBL" id="JAH90492.1"/>
    </source>
</evidence>
<organism evidence="1">
    <name type="scientific">Anguilla anguilla</name>
    <name type="common">European freshwater eel</name>
    <name type="synonym">Muraena anguilla</name>
    <dbReference type="NCBI Taxonomy" id="7936"/>
    <lineage>
        <taxon>Eukaryota</taxon>
        <taxon>Metazoa</taxon>
        <taxon>Chordata</taxon>
        <taxon>Craniata</taxon>
        <taxon>Vertebrata</taxon>
        <taxon>Euteleostomi</taxon>
        <taxon>Actinopterygii</taxon>
        <taxon>Neopterygii</taxon>
        <taxon>Teleostei</taxon>
        <taxon>Anguilliformes</taxon>
        <taxon>Anguillidae</taxon>
        <taxon>Anguilla</taxon>
    </lineage>
</organism>
<name>A0A0E9WJH0_ANGAN</name>
<dbReference type="AlphaFoldDB" id="A0A0E9WJH0"/>
<accession>A0A0E9WJH0</accession>